<comment type="subcellular location">
    <subcellularLocation>
        <location evidence="10">Cytoplasm</location>
    </subcellularLocation>
</comment>
<dbReference type="Pfam" id="PF01751">
    <property type="entry name" value="Toprim"/>
    <property type="match status" value="1"/>
</dbReference>
<proteinExistence type="inferred from homology"/>
<evidence type="ECO:0000256" key="2">
    <source>
        <dbReference type="ARBA" id="ARBA00010708"/>
    </source>
</evidence>
<comment type="miscellaneous">
    <text evidence="10">Few gyrases are as efficient as E.coli at forming negative supercoils. Not all organisms have 2 type II topoisomerases; in organisms with a single type II topoisomerase this enzyme also has to decatenate newly replicated chromosomes.</text>
</comment>
<comment type="caution">
    <text evidence="12">The sequence shown here is derived from an EMBL/GenBank/DDBJ whole genome shotgun (WGS) entry which is preliminary data.</text>
</comment>
<dbReference type="AlphaFoldDB" id="U2QNM3"/>
<keyword evidence="9 10" id="KW-0413">Isomerase</keyword>
<evidence type="ECO:0000259" key="11">
    <source>
        <dbReference type="PROSITE" id="PS50880"/>
    </source>
</evidence>
<dbReference type="RefSeq" id="WP_021588611.1">
    <property type="nucleotide sequence ID" value="NZ_AWEY01000006.1"/>
</dbReference>
<evidence type="ECO:0000256" key="5">
    <source>
        <dbReference type="ARBA" id="ARBA00022840"/>
    </source>
</evidence>
<dbReference type="InterPro" id="IPR036890">
    <property type="entry name" value="HATPase_C_sf"/>
</dbReference>
<dbReference type="Gene3D" id="3.30.565.10">
    <property type="entry name" value="Histidine kinase-like ATPase, C-terminal domain"/>
    <property type="match status" value="1"/>
</dbReference>
<dbReference type="FunFam" id="3.30.565.10:FF:000002">
    <property type="entry name" value="DNA gyrase subunit B"/>
    <property type="match status" value="1"/>
</dbReference>
<dbReference type="InterPro" id="IPR013760">
    <property type="entry name" value="Topo_IIA-like_dom_sf"/>
</dbReference>
<feature type="binding site" evidence="10">
    <location>
        <position position="437"/>
    </location>
    <ligand>
        <name>Mg(2+)</name>
        <dbReference type="ChEBI" id="CHEBI:18420"/>
        <label>1</label>
        <note>catalytic</note>
    </ligand>
</feature>
<dbReference type="InterPro" id="IPR002288">
    <property type="entry name" value="DNA_gyrase_B_C"/>
</dbReference>
<reference evidence="12 13" key="1">
    <citation type="submission" date="2013-08" db="EMBL/GenBank/DDBJ databases">
        <authorList>
            <person name="Durkin A.S."/>
            <person name="Haft D.R."/>
            <person name="McCorrison J."/>
            <person name="Torralba M."/>
            <person name="Gillis M."/>
            <person name="Haft D.H."/>
            <person name="Methe B."/>
            <person name="Sutton G."/>
            <person name="Nelson K.E."/>
        </authorList>
    </citation>
    <scope>NUCLEOTIDE SEQUENCE [LARGE SCALE GENOMIC DNA]</scope>
    <source>
        <strain evidence="12 13">F0067</strain>
    </source>
</reference>
<keyword evidence="10" id="KW-0963">Cytoplasm</keyword>
<comment type="cofactor">
    <cofactor evidence="10">
        <name>Mg(2+)</name>
        <dbReference type="ChEBI" id="CHEBI:18420"/>
    </cofactor>
    <cofactor evidence="10">
        <name>Mn(2+)</name>
        <dbReference type="ChEBI" id="CHEBI:29035"/>
    </cofactor>
    <cofactor evidence="10">
        <name>Ca(2+)</name>
        <dbReference type="ChEBI" id="CHEBI:29108"/>
    </cofactor>
    <text evidence="10">Binds two Mg(2+) per subunit. The magnesium ions form salt bridges with both the protein and the DNA. Can also accept other divalent metal cations, such as Mn(2+) or Ca(2+).</text>
</comment>
<keyword evidence="5 10" id="KW-0067">ATP-binding</keyword>
<dbReference type="NCBIfam" id="TIGR01059">
    <property type="entry name" value="gyrB"/>
    <property type="match status" value="1"/>
</dbReference>
<dbReference type="Proteomes" id="UP000016648">
    <property type="component" value="Unassembled WGS sequence"/>
</dbReference>
<dbReference type="InterPro" id="IPR018522">
    <property type="entry name" value="TopoIIA_CS"/>
</dbReference>
<dbReference type="GO" id="GO:0005737">
    <property type="term" value="C:cytoplasm"/>
    <property type="evidence" value="ECO:0007669"/>
    <property type="project" value="UniProtKB-SubCell"/>
</dbReference>
<dbReference type="FunFam" id="3.40.50.670:FF:000002">
    <property type="entry name" value="DNA gyrase subunit B"/>
    <property type="match status" value="1"/>
</dbReference>
<dbReference type="PRINTS" id="PR00418">
    <property type="entry name" value="TPI2FAMILY"/>
</dbReference>
<dbReference type="InterPro" id="IPR011557">
    <property type="entry name" value="GyrB"/>
</dbReference>
<keyword evidence="7 10" id="KW-0799">Topoisomerase</keyword>
<dbReference type="NCBIfam" id="NF004189">
    <property type="entry name" value="PRK05644.1"/>
    <property type="match status" value="1"/>
</dbReference>
<feature type="binding site" evidence="10">
    <location>
        <position position="518"/>
    </location>
    <ligand>
        <name>Mg(2+)</name>
        <dbReference type="ChEBI" id="CHEBI:18420"/>
        <label>2</label>
    </ligand>
</feature>
<dbReference type="InterPro" id="IPR020568">
    <property type="entry name" value="Ribosomal_Su5_D2-typ_SF"/>
</dbReference>
<organism evidence="12 13">
    <name type="scientific">Segatella baroniae F0067</name>
    <dbReference type="NCBI Taxonomy" id="1115809"/>
    <lineage>
        <taxon>Bacteria</taxon>
        <taxon>Pseudomonadati</taxon>
        <taxon>Bacteroidota</taxon>
        <taxon>Bacteroidia</taxon>
        <taxon>Bacteroidales</taxon>
        <taxon>Prevotellaceae</taxon>
        <taxon>Segatella</taxon>
    </lineage>
</organism>
<dbReference type="CDD" id="cd00822">
    <property type="entry name" value="TopoII_Trans_DNA_gyrase"/>
    <property type="match status" value="1"/>
</dbReference>
<feature type="binding site" evidence="10">
    <location>
        <position position="516"/>
    </location>
    <ligand>
        <name>Mg(2+)</name>
        <dbReference type="ChEBI" id="CHEBI:18420"/>
        <label>2</label>
    </ligand>
</feature>
<dbReference type="GO" id="GO:0005524">
    <property type="term" value="F:ATP binding"/>
    <property type="evidence" value="ECO:0007669"/>
    <property type="project" value="UniProtKB-UniRule"/>
</dbReference>
<keyword evidence="4 10" id="KW-0547">Nucleotide-binding</keyword>
<dbReference type="Pfam" id="PF00204">
    <property type="entry name" value="DNA_gyraseB"/>
    <property type="match status" value="1"/>
</dbReference>
<dbReference type="GO" id="GO:0046872">
    <property type="term" value="F:metal ion binding"/>
    <property type="evidence" value="ECO:0007669"/>
    <property type="project" value="UniProtKB-KW"/>
</dbReference>
<feature type="domain" description="Toprim" evidence="11">
    <location>
        <begin position="431"/>
        <end position="551"/>
    </location>
</feature>
<dbReference type="GO" id="GO:0005694">
    <property type="term" value="C:chromosome"/>
    <property type="evidence" value="ECO:0007669"/>
    <property type="project" value="InterPro"/>
</dbReference>
<dbReference type="InterPro" id="IPR000565">
    <property type="entry name" value="Topo_IIA_B"/>
</dbReference>
<dbReference type="Gene3D" id="3.40.50.670">
    <property type="match status" value="1"/>
</dbReference>
<accession>U2QNM3</accession>
<comment type="subunit">
    <text evidence="10">Heterotetramer, composed of two GyrA and two GyrB chains. In the heterotetramer, GyrA contains the active site tyrosine that forms a transient covalent intermediate with DNA, while GyrB binds cofactors and catalyzes ATP hydrolysis.</text>
</comment>
<evidence type="ECO:0000256" key="10">
    <source>
        <dbReference type="HAMAP-Rule" id="MF_01898"/>
    </source>
</evidence>
<dbReference type="SMART" id="SM00387">
    <property type="entry name" value="HATPase_c"/>
    <property type="match status" value="1"/>
</dbReference>
<dbReference type="GO" id="GO:0006261">
    <property type="term" value="P:DNA-templated DNA replication"/>
    <property type="evidence" value="ECO:0007669"/>
    <property type="project" value="UniProtKB-UniRule"/>
</dbReference>
<dbReference type="SUPFAM" id="SSF55874">
    <property type="entry name" value="ATPase domain of HSP90 chaperone/DNA topoisomerase II/histidine kinase"/>
    <property type="match status" value="1"/>
</dbReference>
<dbReference type="NCBIfam" id="NF011501">
    <property type="entry name" value="PRK14939.1"/>
    <property type="match status" value="1"/>
</dbReference>
<keyword evidence="13" id="KW-1185">Reference proteome</keyword>
<dbReference type="PROSITE" id="PS50880">
    <property type="entry name" value="TOPRIM"/>
    <property type="match status" value="1"/>
</dbReference>
<keyword evidence="8" id="KW-0238">DNA-binding</keyword>
<dbReference type="InterPro" id="IPR003594">
    <property type="entry name" value="HATPase_dom"/>
</dbReference>
<keyword evidence="3 10" id="KW-0479">Metal-binding</keyword>
<dbReference type="CDD" id="cd16928">
    <property type="entry name" value="HATPase_GyrB-like"/>
    <property type="match status" value="1"/>
</dbReference>
<dbReference type="InterPro" id="IPR001241">
    <property type="entry name" value="Topo_IIA"/>
</dbReference>
<dbReference type="GO" id="GO:0034335">
    <property type="term" value="F:DNA negative supercoiling activity"/>
    <property type="evidence" value="ECO:0007669"/>
    <property type="project" value="UniProtKB-ARBA"/>
</dbReference>
<dbReference type="PATRIC" id="fig|1115809.3.peg.196"/>
<dbReference type="FunFam" id="3.30.230.10:FF:000005">
    <property type="entry name" value="DNA gyrase subunit B"/>
    <property type="match status" value="1"/>
</dbReference>
<feature type="binding site" evidence="10">
    <location>
        <position position="516"/>
    </location>
    <ligand>
        <name>Mg(2+)</name>
        <dbReference type="ChEBI" id="CHEBI:18420"/>
        <label>1</label>
        <note>catalytic</note>
    </ligand>
</feature>
<dbReference type="PROSITE" id="PS00177">
    <property type="entry name" value="TOPOISOMERASE_II"/>
    <property type="match status" value="1"/>
</dbReference>
<dbReference type="Pfam" id="PF02518">
    <property type="entry name" value="HATPase_c"/>
    <property type="match status" value="1"/>
</dbReference>
<protein>
    <recommendedName>
        <fullName evidence="10">DNA gyrase subunit B</fullName>
        <ecNumber evidence="10">5.6.2.2</ecNumber>
    </recommendedName>
</protein>
<sequence>MAENQHTEANYSASNIQVLEGLEAVRKRPAMYIGDISEKGLHHLVNETVDNSIDEAMAGYCTDIEVTINEDNSITVQDNGRGIPVDEHEKLHKSALEVVMTVLHAGGKFDKGSYKVSGGLHGVGVSCVNALSSHMKSQVFRDGKVYQQEYEKGKPLYPVKVVGDTELRGTRQQFWPDPTVFTTTVYRWDIIANRMRELAFLNAGIRITLTDLRPDDEGKTKQEVFHAKDGLKEFVRFVDRHRTHLFDDVIYLKTEKQGIPIEVAIMYNTDYSENIHSYVNNINTIEGGTHLTGFRMALTRTLKAYAEADATISKQIEKAKVEIAPEDFREGLTAVISIKVAEPQFEGQTKTKLGNSEVQGAVQQAVNEALANYLEEHPDEAKKICEKVVLAATARIAARKARESVQRKNFMTGGGLPGKLADCSNKDPKECEIFLVEGDSAGGSAKQGRDRFHQAILPLRGKILNVEKVQWHKVFEAESVMNIIQSIGVRFGIDSEDSKEANTDKLRYDKIIIMTDADVDGSHIDTLIMTLFYRFMPKVIQEGHLYIATPPLYKCTYKKASEYCYTEQQRQAFIDKYCEGKDDDKSLHTQRYKGLGEMNPEQLWETTMDPKTRLLKQVTIENAADADEIFSMLMGDDVEPRRQFIEKNATYANIDA</sequence>
<dbReference type="PRINTS" id="PR01159">
    <property type="entry name" value="DNAGYRASEB"/>
</dbReference>
<comment type="similarity">
    <text evidence="2 10">Belongs to the type II topoisomerase GyrB family.</text>
</comment>
<evidence type="ECO:0000256" key="8">
    <source>
        <dbReference type="ARBA" id="ARBA00023125"/>
    </source>
</evidence>
<feature type="site" description="Interaction with DNA" evidence="10">
    <location>
        <position position="462"/>
    </location>
</feature>
<comment type="catalytic activity">
    <reaction evidence="1 10">
        <text>ATP-dependent breakage, passage and rejoining of double-stranded DNA.</text>
        <dbReference type="EC" id="5.6.2.2"/>
    </reaction>
</comment>
<dbReference type="SUPFAM" id="SSF54211">
    <property type="entry name" value="Ribosomal protein S5 domain 2-like"/>
    <property type="match status" value="1"/>
</dbReference>
<dbReference type="SUPFAM" id="SSF56719">
    <property type="entry name" value="Type II DNA topoisomerase"/>
    <property type="match status" value="1"/>
</dbReference>
<comment type="function">
    <text evidence="10">A type II topoisomerase that negatively supercoils closed circular double-stranded (ds) DNA in an ATP-dependent manner to modulate DNA topology and maintain chromosomes in an underwound state. Negative supercoiling favors strand separation, and DNA replication, transcription, recombination and repair, all of which involve strand separation. Also able to catalyze the interconversion of other topological isomers of dsDNA rings, including catenanes and knotted rings. Type II topoisomerases break and join 2 DNA strands simultaneously in an ATP-dependent manner.</text>
</comment>
<dbReference type="Pfam" id="PF00986">
    <property type="entry name" value="DNA_gyraseB_C"/>
    <property type="match status" value="1"/>
</dbReference>
<evidence type="ECO:0000256" key="1">
    <source>
        <dbReference type="ARBA" id="ARBA00000185"/>
    </source>
</evidence>
<dbReference type="PANTHER" id="PTHR45866">
    <property type="entry name" value="DNA GYRASE/TOPOISOMERASE SUBUNIT B"/>
    <property type="match status" value="1"/>
</dbReference>
<dbReference type="EC" id="5.6.2.2" evidence="10"/>
<evidence type="ECO:0000313" key="12">
    <source>
        <dbReference type="EMBL" id="ERK40382.1"/>
    </source>
</evidence>
<dbReference type="InterPro" id="IPR013759">
    <property type="entry name" value="Topo_IIA_B_C"/>
</dbReference>
<feature type="site" description="Interaction with DNA" evidence="10">
    <location>
        <position position="465"/>
    </location>
</feature>
<dbReference type="PANTHER" id="PTHR45866:SF1">
    <property type="entry name" value="DNA GYRASE SUBUNIT B, MITOCHONDRIAL"/>
    <property type="match status" value="1"/>
</dbReference>
<dbReference type="HAMAP" id="MF_01898">
    <property type="entry name" value="GyrB"/>
    <property type="match status" value="1"/>
</dbReference>
<evidence type="ECO:0000256" key="6">
    <source>
        <dbReference type="ARBA" id="ARBA00022842"/>
    </source>
</evidence>
<dbReference type="EMBL" id="AWEY01000006">
    <property type="protein sequence ID" value="ERK40382.1"/>
    <property type="molecule type" value="Genomic_DNA"/>
</dbReference>
<dbReference type="GO" id="GO:0003677">
    <property type="term" value="F:DNA binding"/>
    <property type="evidence" value="ECO:0007669"/>
    <property type="project" value="UniProtKB-KW"/>
</dbReference>
<dbReference type="InterPro" id="IPR013506">
    <property type="entry name" value="Topo_IIA_bsu_dom2"/>
</dbReference>
<evidence type="ECO:0000256" key="9">
    <source>
        <dbReference type="ARBA" id="ARBA00023235"/>
    </source>
</evidence>
<evidence type="ECO:0000256" key="3">
    <source>
        <dbReference type="ARBA" id="ARBA00022723"/>
    </source>
</evidence>
<dbReference type="InterPro" id="IPR014721">
    <property type="entry name" value="Ribsml_uS5_D2-typ_fold_subgr"/>
</dbReference>
<dbReference type="SMART" id="SM00433">
    <property type="entry name" value="TOP2c"/>
    <property type="match status" value="1"/>
</dbReference>
<dbReference type="GO" id="GO:0006265">
    <property type="term" value="P:DNA topological change"/>
    <property type="evidence" value="ECO:0007669"/>
    <property type="project" value="UniProtKB-UniRule"/>
</dbReference>
<name>U2QNM3_9BACT</name>
<dbReference type="InterPro" id="IPR006171">
    <property type="entry name" value="TOPRIM_dom"/>
</dbReference>
<evidence type="ECO:0000256" key="4">
    <source>
        <dbReference type="ARBA" id="ARBA00022741"/>
    </source>
</evidence>
<evidence type="ECO:0000256" key="7">
    <source>
        <dbReference type="ARBA" id="ARBA00023029"/>
    </source>
</evidence>
<evidence type="ECO:0000313" key="13">
    <source>
        <dbReference type="Proteomes" id="UP000016648"/>
    </source>
</evidence>
<gene>
    <name evidence="10 12" type="primary">gyrB</name>
    <name evidence="12" type="ORF">HMPREF9135_2174</name>
</gene>
<keyword evidence="6 10" id="KW-0460">Magnesium</keyword>
<dbReference type="Gene3D" id="3.30.230.10">
    <property type="match status" value="1"/>
</dbReference>